<feature type="transmembrane region" description="Helical" evidence="2">
    <location>
        <begin position="74"/>
        <end position="93"/>
    </location>
</feature>
<keyword evidence="4" id="KW-1185">Reference proteome</keyword>
<comment type="caution">
    <text evidence="3">The sequence shown here is derived from an EMBL/GenBank/DDBJ whole genome shotgun (WGS) entry which is preliminary data.</text>
</comment>
<keyword evidence="2" id="KW-0472">Membrane</keyword>
<dbReference type="RefSeq" id="WP_377498014.1">
    <property type="nucleotide sequence ID" value="NZ_JBHMDO010000034.1"/>
</dbReference>
<gene>
    <name evidence="3" type="ORF">ACFFSY_21775</name>
</gene>
<protein>
    <submittedName>
        <fullName evidence="3">Uncharacterized protein</fullName>
    </submittedName>
</protein>
<feature type="transmembrane region" description="Helical" evidence="2">
    <location>
        <begin position="45"/>
        <end position="67"/>
    </location>
</feature>
<sequence>MLVRKNRFMLRSGLAGIIISSLVHVMHSFQQFGRASSPAGGHAPLVYMQLIVMIAPILIWTAACMLYRADAAHPALPLLNSLTLIGSCTSSVMDGGGLAELHFLFIAAIAVIAYYEPIRLALVSALLIVVILTTGLLLDSSWLTDAKLHSARPWLFLAAFLFVTAAAAAMQIRAKSAISKTLTSNDAAALDLAHHFAAAHEVEALKHTNANRDQARHDEVRSLSQSAPDGNQPSAGGSCIPARQPEHQASNLEKAMREFERRSANSGLPPA</sequence>
<dbReference type="Proteomes" id="UP001589747">
    <property type="component" value="Unassembled WGS sequence"/>
</dbReference>
<proteinExistence type="predicted"/>
<evidence type="ECO:0000256" key="2">
    <source>
        <dbReference type="SAM" id="Phobius"/>
    </source>
</evidence>
<keyword evidence="2" id="KW-0812">Transmembrane</keyword>
<feature type="transmembrane region" description="Helical" evidence="2">
    <location>
        <begin position="122"/>
        <end position="142"/>
    </location>
</feature>
<feature type="compositionally biased region" description="Basic and acidic residues" evidence="1">
    <location>
        <begin position="254"/>
        <end position="263"/>
    </location>
</feature>
<evidence type="ECO:0000313" key="4">
    <source>
        <dbReference type="Proteomes" id="UP001589747"/>
    </source>
</evidence>
<reference evidence="3 4" key="1">
    <citation type="submission" date="2024-09" db="EMBL/GenBank/DDBJ databases">
        <authorList>
            <person name="Sun Q."/>
            <person name="Mori K."/>
        </authorList>
    </citation>
    <scope>NUCLEOTIDE SEQUENCE [LARGE SCALE GENOMIC DNA]</scope>
    <source>
        <strain evidence="3 4">TISTR 2452</strain>
    </source>
</reference>
<organism evidence="3 4">
    <name type="scientific">Paenibacillus aurantiacus</name>
    <dbReference type="NCBI Taxonomy" id="1936118"/>
    <lineage>
        <taxon>Bacteria</taxon>
        <taxon>Bacillati</taxon>
        <taxon>Bacillota</taxon>
        <taxon>Bacilli</taxon>
        <taxon>Bacillales</taxon>
        <taxon>Paenibacillaceae</taxon>
        <taxon>Paenibacillus</taxon>
    </lineage>
</organism>
<accession>A0ABV5KTL6</accession>
<name>A0ABV5KTL6_9BACL</name>
<dbReference type="EMBL" id="JBHMDO010000034">
    <property type="protein sequence ID" value="MFB9328572.1"/>
    <property type="molecule type" value="Genomic_DNA"/>
</dbReference>
<feature type="region of interest" description="Disordered" evidence="1">
    <location>
        <begin position="211"/>
        <end position="271"/>
    </location>
</feature>
<feature type="transmembrane region" description="Helical" evidence="2">
    <location>
        <begin position="154"/>
        <end position="172"/>
    </location>
</feature>
<feature type="compositionally biased region" description="Polar residues" evidence="1">
    <location>
        <begin position="222"/>
        <end position="235"/>
    </location>
</feature>
<evidence type="ECO:0000256" key="1">
    <source>
        <dbReference type="SAM" id="MobiDB-lite"/>
    </source>
</evidence>
<feature type="transmembrane region" description="Helical" evidence="2">
    <location>
        <begin position="99"/>
        <end position="115"/>
    </location>
</feature>
<keyword evidence="2" id="KW-1133">Transmembrane helix</keyword>
<evidence type="ECO:0000313" key="3">
    <source>
        <dbReference type="EMBL" id="MFB9328572.1"/>
    </source>
</evidence>